<dbReference type="PROSITE" id="PS51257">
    <property type="entry name" value="PROKAR_LIPOPROTEIN"/>
    <property type="match status" value="1"/>
</dbReference>
<dbReference type="InterPro" id="IPR006059">
    <property type="entry name" value="SBP"/>
</dbReference>
<dbReference type="EMBL" id="CP034235">
    <property type="protein sequence ID" value="QGQ94804.1"/>
    <property type="molecule type" value="Genomic_DNA"/>
</dbReference>
<feature type="chain" id="PRO_5039503275" evidence="6">
    <location>
        <begin position="20"/>
        <end position="442"/>
    </location>
</feature>
<sequence>MKKNLAIAIIMVFMLSLLAACGSTKEAEPAATDAGKATATAAPGATTAPAAATDAPAASNIKGKVTFATNRTDMIGKQYVEYAKKFNEKYPEAEINFEAVLDYDKTIKIRLASGDLPDILLIPTIPKADLPKYFAPLDDLGLNDRIYFKDFQATEGKVYGIASGGNTSGIVYNKKDFAEAGITEVPKTLTEFYAASAKLKAKGFTPLASNFKDKWPLGGWINDVSTIASGNANTMNERKNSDAPYSVEGPILAGSLILKEMNKQGYLEKDINSSNWELSKKDVATGKSAMYYLGNWVINQVIDAGAKTEDVGFFPFPVNDSGKLAAPLGPDWFYGVNKDSKNLETAKAFVKWLIEDSGFDDFAGFIPVLKDKKPNLPQLSEFTANNPTMIEGVPNDDDTTAINNKAQITAEDLVQEVVLGDPKAVAEKYNKKWADAKKALAK</sequence>
<evidence type="ECO:0000256" key="5">
    <source>
        <dbReference type="ARBA" id="ARBA00023288"/>
    </source>
</evidence>
<keyword evidence="4" id="KW-0564">Palmitate</keyword>
<evidence type="ECO:0000256" key="4">
    <source>
        <dbReference type="ARBA" id="ARBA00023139"/>
    </source>
</evidence>
<organism evidence="7 8">
    <name type="scientific">Paenibacillus psychroresistens</name>
    <dbReference type="NCBI Taxonomy" id="1778678"/>
    <lineage>
        <taxon>Bacteria</taxon>
        <taxon>Bacillati</taxon>
        <taxon>Bacillota</taxon>
        <taxon>Bacilli</taxon>
        <taxon>Bacillales</taxon>
        <taxon>Paenibacillaceae</taxon>
        <taxon>Paenibacillus</taxon>
    </lineage>
</organism>
<dbReference type="OrthoDB" id="2060074at2"/>
<feature type="signal peptide" evidence="6">
    <location>
        <begin position="1"/>
        <end position="19"/>
    </location>
</feature>
<evidence type="ECO:0000256" key="2">
    <source>
        <dbReference type="ARBA" id="ARBA00022729"/>
    </source>
</evidence>
<evidence type="ECO:0000313" key="8">
    <source>
        <dbReference type="Proteomes" id="UP000426246"/>
    </source>
</evidence>
<keyword evidence="3" id="KW-0472">Membrane</keyword>
<evidence type="ECO:0000256" key="1">
    <source>
        <dbReference type="ARBA" id="ARBA00022475"/>
    </source>
</evidence>
<keyword evidence="5" id="KW-0449">Lipoprotein</keyword>
<dbReference type="KEGG" id="ppsc:EHS13_07890"/>
<keyword evidence="1" id="KW-1003">Cell membrane</keyword>
<dbReference type="Proteomes" id="UP000426246">
    <property type="component" value="Chromosome"/>
</dbReference>
<name>A0A6B8RGF5_9BACL</name>
<keyword evidence="2 6" id="KW-0732">Signal</keyword>
<dbReference type="PANTHER" id="PTHR43649">
    <property type="entry name" value="ARABINOSE-BINDING PROTEIN-RELATED"/>
    <property type="match status" value="1"/>
</dbReference>
<reference evidence="8" key="1">
    <citation type="submission" date="2018-11" db="EMBL/GenBank/DDBJ databases">
        <title>Complete genome sequence of Paenibacillus sp. ML311-T8.</title>
        <authorList>
            <person name="Nam Y.-D."/>
            <person name="Kang J."/>
            <person name="Chung W.-H."/>
            <person name="Park Y.S."/>
        </authorList>
    </citation>
    <scope>NUCLEOTIDE SEQUENCE [LARGE SCALE GENOMIC DNA]</scope>
    <source>
        <strain evidence="8">ML311-T8</strain>
    </source>
</reference>
<dbReference type="RefSeq" id="WP_155699813.1">
    <property type="nucleotide sequence ID" value="NZ_CP034235.1"/>
</dbReference>
<dbReference type="SUPFAM" id="SSF53850">
    <property type="entry name" value="Periplasmic binding protein-like II"/>
    <property type="match status" value="1"/>
</dbReference>
<evidence type="ECO:0000256" key="6">
    <source>
        <dbReference type="SAM" id="SignalP"/>
    </source>
</evidence>
<evidence type="ECO:0000256" key="3">
    <source>
        <dbReference type="ARBA" id="ARBA00023136"/>
    </source>
</evidence>
<dbReference type="PANTHER" id="PTHR43649:SF33">
    <property type="entry name" value="POLYGALACTURONAN_RHAMNOGALACTURONAN-BINDING PROTEIN YTCQ"/>
    <property type="match status" value="1"/>
</dbReference>
<protein>
    <submittedName>
        <fullName evidence="7">Extracellular solute-binding protein</fullName>
    </submittedName>
</protein>
<evidence type="ECO:0000313" key="7">
    <source>
        <dbReference type="EMBL" id="QGQ94804.1"/>
    </source>
</evidence>
<dbReference type="Pfam" id="PF01547">
    <property type="entry name" value="SBP_bac_1"/>
    <property type="match status" value="1"/>
</dbReference>
<proteinExistence type="predicted"/>
<accession>A0A6B8RGF5</accession>
<gene>
    <name evidence="7" type="ORF">EHS13_07890</name>
</gene>
<dbReference type="InterPro" id="IPR050490">
    <property type="entry name" value="Bact_solute-bd_prot1"/>
</dbReference>
<dbReference type="Gene3D" id="3.40.190.10">
    <property type="entry name" value="Periplasmic binding protein-like II"/>
    <property type="match status" value="2"/>
</dbReference>
<keyword evidence="8" id="KW-1185">Reference proteome</keyword>
<dbReference type="AlphaFoldDB" id="A0A6B8RGF5"/>